<protein>
    <recommendedName>
        <fullName evidence="2">DUF5777 domain-containing protein</fullName>
    </recommendedName>
</protein>
<evidence type="ECO:0000313" key="4">
    <source>
        <dbReference type="Proteomes" id="UP000539265"/>
    </source>
</evidence>
<dbReference type="InterPro" id="IPR045916">
    <property type="entry name" value="DUF5777"/>
</dbReference>
<dbReference type="AlphaFoldDB" id="A0A839SP10"/>
<dbReference type="Proteomes" id="UP000539265">
    <property type="component" value="Unassembled WGS sequence"/>
</dbReference>
<reference evidence="3" key="1">
    <citation type="submission" date="2020-08" db="EMBL/GenBank/DDBJ databases">
        <title>Genomic Encyclopedia of Type Strains, Phase III (KMG-III): the genomes of soil and plant-associated and newly described type strains.</title>
        <authorList>
            <person name="Whitman W."/>
        </authorList>
    </citation>
    <scope>NUCLEOTIDE SEQUENCE [LARGE SCALE GENOMIC DNA]</scope>
    <source>
        <strain evidence="3">CECT 8628</strain>
    </source>
</reference>
<dbReference type="OrthoDB" id="1117410at2"/>
<organism evidence="3 4">
    <name type="scientific">Mucilaginibacter gotjawali</name>
    <dbReference type="NCBI Taxonomy" id="1550579"/>
    <lineage>
        <taxon>Bacteria</taxon>
        <taxon>Pseudomonadati</taxon>
        <taxon>Bacteroidota</taxon>
        <taxon>Sphingobacteriia</taxon>
        <taxon>Sphingobacteriales</taxon>
        <taxon>Sphingobacteriaceae</taxon>
        <taxon>Mucilaginibacter</taxon>
    </lineage>
</organism>
<evidence type="ECO:0000256" key="1">
    <source>
        <dbReference type="SAM" id="SignalP"/>
    </source>
</evidence>
<sequence length="312" mass="34125">MKTFIITAAFLMTCTGLIGQATDTSKATSLTDSLFNMMDKPAKNERVIVFDASRLILSQSSETVKKNNFNFLVIHRFGDFAGHLGGGKYFYGIDAVADVYIGFEYGLSNDLNIDFGRSTVPLVGGLVDVELKYALLHQNTGGGSPIAITVLGQTGIRTYNSFNSFGDRLSYFAQAIFARRFSPDFSLQVAPSILQNNLPIPDLTGNSQAFVSLSATAHLKVSKLMSIIVDYAHPFSSFRNGTNGFSDPLGLGLQVVTGGHVFTVNVTNARAVSEINYLSNTTSDLSRGQYRLGFTISRMFDFSHKEKYNPHR</sequence>
<feature type="chain" id="PRO_5032562200" description="DUF5777 domain-containing protein" evidence="1">
    <location>
        <begin position="22"/>
        <end position="312"/>
    </location>
</feature>
<feature type="signal peptide" evidence="1">
    <location>
        <begin position="1"/>
        <end position="21"/>
    </location>
</feature>
<feature type="domain" description="DUF5777" evidence="2">
    <location>
        <begin position="50"/>
        <end position="300"/>
    </location>
</feature>
<keyword evidence="4" id="KW-1185">Reference proteome</keyword>
<accession>A0A839SP10</accession>
<dbReference type="EMBL" id="JACHWX010000028">
    <property type="protein sequence ID" value="MBB3058944.1"/>
    <property type="molecule type" value="Genomic_DNA"/>
</dbReference>
<proteinExistence type="predicted"/>
<evidence type="ECO:0000259" key="2">
    <source>
        <dbReference type="Pfam" id="PF19089"/>
    </source>
</evidence>
<keyword evidence="1" id="KW-0732">Signal</keyword>
<name>A0A839SP10_9SPHI</name>
<evidence type="ECO:0000313" key="3">
    <source>
        <dbReference type="EMBL" id="MBB3058944.1"/>
    </source>
</evidence>
<dbReference type="RefSeq" id="WP_096355856.1">
    <property type="nucleotide sequence ID" value="NZ_AP017313.1"/>
</dbReference>
<dbReference type="Pfam" id="PF19089">
    <property type="entry name" value="DUF5777"/>
    <property type="match status" value="1"/>
</dbReference>
<gene>
    <name evidence="3" type="ORF">FHS11_005404</name>
</gene>
<comment type="caution">
    <text evidence="3">The sequence shown here is derived from an EMBL/GenBank/DDBJ whole genome shotgun (WGS) entry which is preliminary data.</text>
</comment>